<organism evidence="1 2">
    <name type="scientific">Streptomyces uncialis</name>
    <dbReference type="NCBI Taxonomy" id="1048205"/>
    <lineage>
        <taxon>Bacteria</taxon>
        <taxon>Bacillati</taxon>
        <taxon>Actinomycetota</taxon>
        <taxon>Actinomycetes</taxon>
        <taxon>Kitasatosporales</taxon>
        <taxon>Streptomycetaceae</taxon>
        <taxon>Streptomyces</taxon>
    </lineage>
</organism>
<proteinExistence type="predicted"/>
<dbReference type="EMBL" id="LFBV01000002">
    <property type="protein sequence ID" value="OKH94503.1"/>
    <property type="molecule type" value="Genomic_DNA"/>
</dbReference>
<reference evidence="1 2" key="1">
    <citation type="submission" date="2015-06" db="EMBL/GenBank/DDBJ databases">
        <title>Cloning and characterization of the uncialamcin biosynthetic gene cluster.</title>
        <authorList>
            <person name="Yan X."/>
            <person name="Huang T."/>
            <person name="Ge H."/>
            <person name="Shen B."/>
        </authorList>
    </citation>
    <scope>NUCLEOTIDE SEQUENCE [LARGE SCALE GENOMIC DNA]</scope>
    <source>
        <strain evidence="1 2">DCA2648</strain>
    </source>
</reference>
<evidence type="ECO:0000313" key="1">
    <source>
        <dbReference type="EMBL" id="OKH94503.1"/>
    </source>
</evidence>
<comment type="caution">
    <text evidence="1">The sequence shown here is derived from an EMBL/GenBank/DDBJ whole genome shotgun (WGS) entry which is preliminary data.</text>
</comment>
<dbReference type="RefSeq" id="WP_073786098.1">
    <property type="nucleotide sequence ID" value="NZ_LFBV01000002.1"/>
</dbReference>
<keyword evidence="2" id="KW-1185">Reference proteome</keyword>
<dbReference type="STRING" id="1048205.AB852_09490"/>
<sequence length="134" mass="14738">MSEVITPADDPDLAHLIDLIDILPPPRVAKFWGEGDNSIASKLGYRLNEILSGRGRADDVDYLAVYVLKCLGHGNGHISQEQITEHLIGVGDLPAAGHAWVEDATRTAWTLVTRYSLPRWRGIRSTPGRAWIGD</sequence>
<gene>
    <name evidence="1" type="ORF">AB852_09490</name>
</gene>
<dbReference type="AlphaFoldDB" id="A0A1Q4V9M3"/>
<name>A0A1Q4V9M3_9ACTN</name>
<dbReference type="Proteomes" id="UP000186455">
    <property type="component" value="Unassembled WGS sequence"/>
</dbReference>
<evidence type="ECO:0000313" key="2">
    <source>
        <dbReference type="Proteomes" id="UP000186455"/>
    </source>
</evidence>
<accession>A0A1Q4V9M3</accession>
<protein>
    <submittedName>
        <fullName evidence="1">Uncharacterized protein</fullName>
    </submittedName>
</protein>